<evidence type="ECO:0000313" key="1">
    <source>
        <dbReference type="EMBL" id="MBJ6122522.1"/>
    </source>
</evidence>
<gene>
    <name evidence="1" type="ORF">JAO74_12045</name>
</gene>
<evidence type="ECO:0000313" key="2">
    <source>
        <dbReference type="Proteomes" id="UP000640426"/>
    </source>
</evidence>
<name>A0ABS0XR62_9SPHN</name>
<sequence>MVPLTPGPSSLSGQAFEGDRLDMPVVIVSALGATGTRVEDFLARLAEGPIWQDKSIRSTDREVDIQAYLAPEGLRCVIRLARNAFYHHPLGTLHVYGLRRPKISIGDGVPLHSILPDDLLDTIPIMVIGITPLNIIRPDIGISLRVTMPRIQVDVPADGR</sequence>
<dbReference type="EMBL" id="JAELXS010000006">
    <property type="protein sequence ID" value="MBJ6122522.1"/>
    <property type="molecule type" value="Genomic_DNA"/>
</dbReference>
<protein>
    <submittedName>
        <fullName evidence="1">Uncharacterized protein</fullName>
    </submittedName>
</protein>
<reference evidence="2" key="1">
    <citation type="submission" date="2020-12" db="EMBL/GenBank/DDBJ databases">
        <title>Hymenobacter sp.</title>
        <authorList>
            <person name="Kim M.K."/>
        </authorList>
    </citation>
    <scope>NUCLEOTIDE SEQUENCE [LARGE SCALE GENOMIC DNA]</scope>
    <source>
        <strain evidence="2">BT553</strain>
    </source>
</reference>
<accession>A0ABS0XR62</accession>
<keyword evidence="2" id="KW-1185">Reference proteome</keyword>
<organism evidence="1 2">
    <name type="scientific">Sphingomonas mollis</name>
    <dbReference type="NCBI Taxonomy" id="2795726"/>
    <lineage>
        <taxon>Bacteria</taxon>
        <taxon>Pseudomonadati</taxon>
        <taxon>Pseudomonadota</taxon>
        <taxon>Alphaproteobacteria</taxon>
        <taxon>Sphingomonadales</taxon>
        <taxon>Sphingomonadaceae</taxon>
        <taxon>Sphingomonas</taxon>
    </lineage>
</organism>
<comment type="caution">
    <text evidence="1">The sequence shown here is derived from an EMBL/GenBank/DDBJ whole genome shotgun (WGS) entry which is preliminary data.</text>
</comment>
<proteinExistence type="predicted"/>
<dbReference type="Proteomes" id="UP000640426">
    <property type="component" value="Unassembled WGS sequence"/>
</dbReference>